<dbReference type="InterPro" id="IPR000868">
    <property type="entry name" value="Isochorismatase-like_dom"/>
</dbReference>
<gene>
    <name evidence="3" type="ORF">F3W81_03060</name>
</gene>
<accession>A0A7L9WLG0</accession>
<sequence length="228" mass="24723">MARVWEEFLTQEDREVARRRNLRVPHGPGRKTALLVIDMQVTAIGEDRPIHEQLERYPGACGPHAWAAIPVQQRLLAAARAAGMPVIYSKHVFHPHTGLAKSAAGVFAASDPRSEIQAEVAMQPGDILLEKQTPSCFTFTNLHMILSELGVDGLLTVGNSTSGCVRASCVEGEAMGYKMMVVEEGVFDRIQMSHAAALFDMQFKICDVIDEAAAMAIIAGPDAVQKSA</sequence>
<dbReference type="Pfam" id="PF00857">
    <property type="entry name" value="Isochorismatase"/>
    <property type="match status" value="1"/>
</dbReference>
<keyword evidence="4" id="KW-1185">Reference proteome</keyword>
<evidence type="ECO:0000259" key="2">
    <source>
        <dbReference type="Pfam" id="PF00857"/>
    </source>
</evidence>
<keyword evidence="1" id="KW-0378">Hydrolase</keyword>
<dbReference type="SUPFAM" id="SSF52499">
    <property type="entry name" value="Isochorismatase-like hydrolases"/>
    <property type="match status" value="1"/>
</dbReference>
<dbReference type="PANTHER" id="PTHR43540">
    <property type="entry name" value="PEROXYUREIDOACRYLATE/UREIDOACRYLATE AMIDOHYDROLASE-RELATED"/>
    <property type="match status" value="1"/>
</dbReference>
<dbReference type="AlphaFoldDB" id="A0A7L9WLG0"/>
<protein>
    <submittedName>
        <fullName evidence="3">Isochorismatase family protein</fullName>
    </submittedName>
</protein>
<dbReference type="EMBL" id="CP045201">
    <property type="protein sequence ID" value="QOL79890.1"/>
    <property type="molecule type" value="Genomic_DNA"/>
</dbReference>
<reference evidence="3 4" key="1">
    <citation type="submission" date="2019-10" db="EMBL/GenBank/DDBJ databases">
        <title>Pseudopuniceibacterium sp. HQ09 islated from Antarctica.</title>
        <authorList>
            <person name="Liao L."/>
            <person name="Su S."/>
            <person name="Chen B."/>
            <person name="Yu Y."/>
        </authorList>
    </citation>
    <scope>NUCLEOTIDE SEQUENCE [LARGE SCALE GENOMIC DNA]</scope>
    <source>
        <strain evidence="3 4">HQ09</strain>
    </source>
</reference>
<dbReference type="PANTHER" id="PTHR43540:SF1">
    <property type="entry name" value="ISOCHORISMATASE HYDROLASE"/>
    <property type="match status" value="1"/>
</dbReference>
<proteinExistence type="predicted"/>
<dbReference type="Gene3D" id="3.40.50.850">
    <property type="entry name" value="Isochorismatase-like"/>
    <property type="match status" value="1"/>
</dbReference>
<organism evidence="3 4">
    <name type="scientific">Pseudooceanicola spongiae</name>
    <dbReference type="NCBI Taxonomy" id="2613965"/>
    <lineage>
        <taxon>Bacteria</taxon>
        <taxon>Pseudomonadati</taxon>
        <taxon>Pseudomonadota</taxon>
        <taxon>Alphaproteobacteria</taxon>
        <taxon>Rhodobacterales</taxon>
        <taxon>Paracoccaceae</taxon>
        <taxon>Pseudooceanicola</taxon>
    </lineage>
</organism>
<dbReference type="RefSeq" id="WP_193082205.1">
    <property type="nucleotide sequence ID" value="NZ_CP045201.1"/>
</dbReference>
<feature type="domain" description="Isochorismatase-like" evidence="2">
    <location>
        <begin position="32"/>
        <end position="210"/>
    </location>
</feature>
<evidence type="ECO:0000313" key="4">
    <source>
        <dbReference type="Proteomes" id="UP000594118"/>
    </source>
</evidence>
<dbReference type="InterPro" id="IPR036380">
    <property type="entry name" value="Isochorismatase-like_sf"/>
</dbReference>
<name>A0A7L9WLG0_9RHOB</name>
<evidence type="ECO:0000256" key="1">
    <source>
        <dbReference type="ARBA" id="ARBA00022801"/>
    </source>
</evidence>
<dbReference type="Proteomes" id="UP000594118">
    <property type="component" value="Chromosome"/>
</dbReference>
<dbReference type="InterPro" id="IPR050272">
    <property type="entry name" value="Isochorismatase-like_hydrls"/>
</dbReference>
<dbReference type="KEGG" id="pshq:F3W81_03060"/>
<dbReference type="GO" id="GO:0016787">
    <property type="term" value="F:hydrolase activity"/>
    <property type="evidence" value="ECO:0007669"/>
    <property type="project" value="UniProtKB-KW"/>
</dbReference>
<evidence type="ECO:0000313" key="3">
    <source>
        <dbReference type="EMBL" id="QOL79890.1"/>
    </source>
</evidence>